<dbReference type="PANTHER" id="PTHR34596">
    <property type="entry name" value="CHITOPORIN"/>
    <property type="match status" value="1"/>
</dbReference>
<feature type="signal peptide" evidence="4">
    <location>
        <begin position="1"/>
        <end position="25"/>
    </location>
</feature>
<comment type="similarity">
    <text evidence="1">Belongs to the outer membrane porin (Opr) (TC 1.B.25) family.</text>
</comment>
<gene>
    <name evidence="5" type="ORF">HWQ56_10260</name>
</gene>
<dbReference type="Gene3D" id="2.40.160.10">
    <property type="entry name" value="Porin"/>
    <property type="match status" value="1"/>
</dbReference>
<dbReference type="KEGG" id="pez:HWQ56_10260"/>
<dbReference type="EMBL" id="CP056030">
    <property type="protein sequence ID" value="QKZ04144.1"/>
    <property type="molecule type" value="Genomic_DNA"/>
</dbReference>
<dbReference type="Pfam" id="PF03573">
    <property type="entry name" value="OprD"/>
    <property type="match status" value="1"/>
</dbReference>
<dbReference type="FunFam" id="2.40.160.10:FF:000008">
    <property type="entry name" value="OprD family porin"/>
    <property type="match status" value="1"/>
</dbReference>
<accession>A0A7D5H6A1</accession>
<evidence type="ECO:0000256" key="3">
    <source>
        <dbReference type="ARBA" id="ARBA00022729"/>
    </source>
</evidence>
<dbReference type="InterPro" id="IPR023614">
    <property type="entry name" value="Porin_dom_sf"/>
</dbReference>
<dbReference type="PANTHER" id="PTHR34596:SF2">
    <property type="entry name" value="CHITOPORIN"/>
    <property type="match status" value="1"/>
</dbReference>
<evidence type="ECO:0000256" key="1">
    <source>
        <dbReference type="ARBA" id="ARBA00009075"/>
    </source>
</evidence>
<sequence length="417" mass="45897">MRYSKQIVVCTTLSPLGLLSSAALAQGFIEDSHATLQTSNFYLNRDFREDSGISKREEWAQGFVLDFKSGYTQGVVGFGLDAIGMLGLKLDSGPDRSGTGLLPVGHDGRAPDQYSKFGVAVKAKVSKTELKVGEMLLKYPTIASSIGRILPQTFQGGVLTSKELDGFTFTFADINRTTLRDYSHNQPLTLVNKNKRFSGAPDADDFKLAGLDYALGKNLVLTYQRGELEDIYTQHYLGLNHAYPMGPGTLKSDVRYYISHDSGAAHAGTIDNRTLNALFTYGIGGHLAGIGYQGLSGSTAMPYVVGTDAYLTNYMMANDFMERDERSWQLRYSYDFAALGIPGLTFATRYTSANHANPATVAGEGREWERDTDLGYVIQSGSFKNVGVLWRNAALRSNYLRDIDENRLIISYTLPLF</sequence>
<evidence type="ECO:0000256" key="2">
    <source>
        <dbReference type="ARBA" id="ARBA00022448"/>
    </source>
</evidence>
<organism evidence="5 6">
    <name type="scientific">Pseudomonas eucalypticola</name>
    <dbReference type="NCBI Taxonomy" id="2599595"/>
    <lineage>
        <taxon>Bacteria</taxon>
        <taxon>Pseudomonadati</taxon>
        <taxon>Pseudomonadota</taxon>
        <taxon>Gammaproteobacteria</taxon>
        <taxon>Pseudomonadales</taxon>
        <taxon>Pseudomonadaceae</taxon>
        <taxon>Pseudomonas</taxon>
    </lineage>
</organism>
<evidence type="ECO:0000313" key="5">
    <source>
        <dbReference type="EMBL" id="QKZ04144.1"/>
    </source>
</evidence>
<dbReference type="InterPro" id="IPR005318">
    <property type="entry name" value="OM_porin_bac"/>
</dbReference>
<proteinExistence type="inferred from homology"/>
<dbReference type="Proteomes" id="UP000509568">
    <property type="component" value="Chromosome"/>
</dbReference>
<keyword evidence="6" id="KW-1185">Reference proteome</keyword>
<evidence type="ECO:0000313" key="6">
    <source>
        <dbReference type="Proteomes" id="UP000509568"/>
    </source>
</evidence>
<protein>
    <submittedName>
        <fullName evidence="5">OprD family porin</fullName>
    </submittedName>
</protein>
<feature type="chain" id="PRO_5028946176" evidence="4">
    <location>
        <begin position="26"/>
        <end position="417"/>
    </location>
</feature>
<keyword evidence="3 4" id="KW-0732">Signal</keyword>
<dbReference type="RefSeq" id="WP_176570363.1">
    <property type="nucleotide sequence ID" value="NZ_CP056030.1"/>
</dbReference>
<dbReference type="AlphaFoldDB" id="A0A7D5H6A1"/>
<name>A0A7D5H6A1_9PSED</name>
<evidence type="ECO:0000256" key="4">
    <source>
        <dbReference type="SAM" id="SignalP"/>
    </source>
</evidence>
<dbReference type="GO" id="GO:0015288">
    <property type="term" value="F:porin activity"/>
    <property type="evidence" value="ECO:0007669"/>
    <property type="project" value="TreeGrafter"/>
</dbReference>
<dbReference type="GO" id="GO:0016020">
    <property type="term" value="C:membrane"/>
    <property type="evidence" value="ECO:0007669"/>
    <property type="project" value="InterPro"/>
</dbReference>
<keyword evidence="2" id="KW-0813">Transport</keyword>
<reference evidence="5 6" key="1">
    <citation type="submission" date="2020-06" db="EMBL/GenBank/DDBJ databases">
        <title>Pseudomonas eucalypticola sp. nov., an endophyte of Eucalyptus dunnii leaves with biocontrol ability of eucalyptus leaf blight.</title>
        <authorList>
            <person name="Liu Y."/>
            <person name="Song Z."/>
            <person name="Zeng H."/>
            <person name="Lu M."/>
            <person name="Wang X."/>
            <person name="Lian X."/>
            <person name="Zhang Q."/>
        </authorList>
    </citation>
    <scope>NUCLEOTIDE SEQUENCE [LARGE SCALE GENOMIC DNA]</scope>
    <source>
        <strain evidence="5 6">NP-1</strain>
    </source>
</reference>